<dbReference type="Proteomes" id="UP000290809">
    <property type="component" value="Unassembled WGS sequence"/>
</dbReference>
<keyword evidence="2" id="KW-1185">Reference proteome</keyword>
<name>A0A430Q1B3_SCHBO</name>
<protein>
    <submittedName>
        <fullName evidence="1">Uncharacterized protein</fullName>
    </submittedName>
</protein>
<dbReference type="InterPro" id="IPR046357">
    <property type="entry name" value="PPIase_dom_sf"/>
</dbReference>
<dbReference type="GO" id="GO:0003755">
    <property type="term" value="F:peptidyl-prolyl cis-trans isomerase activity"/>
    <property type="evidence" value="ECO:0007669"/>
    <property type="project" value="InterPro"/>
</dbReference>
<dbReference type="AlphaFoldDB" id="A0A430Q1B3"/>
<dbReference type="SUPFAM" id="SSF54534">
    <property type="entry name" value="FKBP-like"/>
    <property type="match status" value="1"/>
</dbReference>
<dbReference type="EMBL" id="QMKO01003360">
    <property type="protein sequence ID" value="RTG81455.1"/>
    <property type="molecule type" value="Genomic_DNA"/>
</dbReference>
<evidence type="ECO:0000313" key="1">
    <source>
        <dbReference type="EMBL" id="RTG81455.1"/>
    </source>
</evidence>
<accession>A0A430Q1B3</accession>
<evidence type="ECO:0000313" key="2">
    <source>
        <dbReference type="Proteomes" id="UP000290809"/>
    </source>
</evidence>
<comment type="caution">
    <text evidence="1">The sequence shown here is derived from an EMBL/GenBank/DDBJ whole genome shotgun (WGS) entry which is preliminary data.</text>
</comment>
<reference evidence="1 2" key="1">
    <citation type="journal article" date="2019" name="PLoS Pathog.">
        <title>Genome sequence of the bovine parasite Schistosoma bovis Tanzania.</title>
        <authorList>
            <person name="Oey H."/>
            <person name="Zakrzewski M."/>
            <person name="Gobert G."/>
            <person name="Gravermann K."/>
            <person name="Stoye J."/>
            <person name="Jones M."/>
            <person name="Mcmanus D."/>
            <person name="Krause L."/>
        </authorList>
    </citation>
    <scope>NUCLEOTIDE SEQUENCE [LARGE SCALE GENOMIC DNA]</scope>
    <source>
        <strain evidence="1 2">TAN1997</strain>
    </source>
</reference>
<gene>
    <name evidence="1" type="ORF">DC041_0002911</name>
</gene>
<feature type="non-terminal residue" evidence="1">
    <location>
        <position position="1"/>
    </location>
</feature>
<proteinExistence type="predicted"/>
<dbReference type="STRING" id="6184.A0A430Q1B3"/>
<dbReference type="Gene3D" id="3.10.50.40">
    <property type="match status" value="1"/>
</dbReference>
<sequence length="324" mass="37246">LSEEKIKVILRAGTHKPCEHDRVIVDVSLVVDAKVILQNQNITFDVGHAEDFGVMKVVDNIVQEMGCGEQCEVTLTSDYTFTDLEKTFLKIDDACFHKILFNIYLQDVKKLAEFWQMSESEKFIVADVMKYRGNKLLNVSTFEFGKLTSKSSGYSSFRYIQSIKGFGCCDCRVHALLGNYEEALTTGQKCLTSIDKNTYDSKWISVDERTKVDISNKLKKLLSEWRASLDSEEKIERSIIRDRTIKKYSSYGDWCYDELDEIEKLPISVWSNDLAENMMSLHEELEAFGEKMPEFEACRTRGKGRLTTIHDEDTDEDSFQENVA</sequence>
<organism evidence="1 2">
    <name type="scientific">Schistosoma bovis</name>
    <name type="common">Blood fluke</name>
    <dbReference type="NCBI Taxonomy" id="6184"/>
    <lineage>
        <taxon>Eukaryota</taxon>
        <taxon>Metazoa</taxon>
        <taxon>Spiralia</taxon>
        <taxon>Lophotrochozoa</taxon>
        <taxon>Platyhelminthes</taxon>
        <taxon>Trematoda</taxon>
        <taxon>Digenea</taxon>
        <taxon>Strigeidida</taxon>
        <taxon>Schistosomatoidea</taxon>
        <taxon>Schistosomatidae</taxon>
        <taxon>Schistosoma</taxon>
    </lineage>
</organism>